<organism evidence="3 4">
    <name type="scientific">Cohnella suwonensis</name>
    <dbReference type="NCBI Taxonomy" id="696072"/>
    <lineage>
        <taxon>Bacteria</taxon>
        <taxon>Bacillati</taxon>
        <taxon>Bacillota</taxon>
        <taxon>Bacilli</taxon>
        <taxon>Bacillales</taxon>
        <taxon>Paenibacillaceae</taxon>
        <taxon>Cohnella</taxon>
    </lineage>
</organism>
<proteinExistence type="inferred from homology"/>
<dbReference type="Gene3D" id="3.60.110.10">
    <property type="entry name" value="Carbon-nitrogen hydrolase"/>
    <property type="match status" value="1"/>
</dbReference>
<dbReference type="CDD" id="cd07574">
    <property type="entry name" value="nitrilase_Rim1_like"/>
    <property type="match status" value="1"/>
</dbReference>
<dbReference type="PROSITE" id="PS01227">
    <property type="entry name" value="UPF0012"/>
    <property type="match status" value="1"/>
</dbReference>
<comment type="caution">
    <text evidence="3">The sequence shown here is derived from an EMBL/GenBank/DDBJ whole genome shotgun (WGS) entry which is preliminary data.</text>
</comment>
<protein>
    <submittedName>
        <fullName evidence="3">Carbon-nitrogen hydrolase family protein</fullName>
    </submittedName>
</protein>
<dbReference type="PANTHER" id="PTHR23088:SF50">
    <property type="entry name" value="HYDROLASE YHCX"/>
    <property type="match status" value="1"/>
</dbReference>
<dbReference type="Pfam" id="PF00795">
    <property type="entry name" value="CN_hydrolase"/>
    <property type="match status" value="1"/>
</dbReference>
<gene>
    <name evidence="3" type="ORF">ACFPPD_20225</name>
</gene>
<dbReference type="InterPro" id="IPR001110">
    <property type="entry name" value="UPF0012_CS"/>
</dbReference>
<dbReference type="PROSITE" id="PS50263">
    <property type="entry name" value="CN_HYDROLASE"/>
    <property type="match status" value="1"/>
</dbReference>
<evidence type="ECO:0000259" key="2">
    <source>
        <dbReference type="PROSITE" id="PS50263"/>
    </source>
</evidence>
<dbReference type="EMBL" id="JBHSMH010000084">
    <property type="protein sequence ID" value="MFC5471019.1"/>
    <property type="molecule type" value="Genomic_DNA"/>
</dbReference>
<evidence type="ECO:0000313" key="3">
    <source>
        <dbReference type="EMBL" id="MFC5471019.1"/>
    </source>
</evidence>
<evidence type="ECO:0000313" key="4">
    <source>
        <dbReference type="Proteomes" id="UP001596105"/>
    </source>
</evidence>
<reference evidence="4" key="1">
    <citation type="journal article" date="2019" name="Int. J. Syst. Evol. Microbiol.">
        <title>The Global Catalogue of Microorganisms (GCM) 10K type strain sequencing project: providing services to taxonomists for standard genome sequencing and annotation.</title>
        <authorList>
            <consortium name="The Broad Institute Genomics Platform"/>
            <consortium name="The Broad Institute Genome Sequencing Center for Infectious Disease"/>
            <person name="Wu L."/>
            <person name="Ma J."/>
        </authorList>
    </citation>
    <scope>NUCLEOTIDE SEQUENCE [LARGE SCALE GENOMIC DNA]</scope>
    <source>
        <strain evidence="4">CCUG 57113</strain>
    </source>
</reference>
<dbReference type="InterPro" id="IPR036526">
    <property type="entry name" value="C-N_Hydrolase_sf"/>
</dbReference>
<sequence>MAEVTLMKLKIATTQYGLDDIGSESRFWTRIEEKTKEAAGAGAGLIVFPEYMTAHLLSLVPSMSHEGACGYLADRTDEYARFFAALSAETGIAILAGTHVARVDGGYANRAYLFFPDGRIERQDKVHLTPEEQNHWPLIAGEELNVFDTAWGKTTILICYDIEFPELARAAAVRGAELLLCPSYTETAFGYYRVRYCAQARAVENQLFVALSGLAGELTEERPQIDRAYSLAGTFAPCDYPFVPDGVLALGESSEDATVLAEVDFELLRENRERGAVAPFFDRRPELYERELRKASVE</sequence>
<feature type="domain" description="CN hydrolase" evidence="2">
    <location>
        <begin position="9"/>
        <end position="265"/>
    </location>
</feature>
<dbReference type="Proteomes" id="UP001596105">
    <property type="component" value="Unassembled WGS sequence"/>
</dbReference>
<keyword evidence="4" id="KW-1185">Reference proteome</keyword>
<evidence type="ECO:0000256" key="1">
    <source>
        <dbReference type="ARBA" id="ARBA00010613"/>
    </source>
</evidence>
<accession>A0ABW0LYX0</accession>
<name>A0ABW0LYX0_9BACL</name>
<dbReference type="SUPFAM" id="SSF56317">
    <property type="entry name" value="Carbon-nitrogen hydrolase"/>
    <property type="match status" value="1"/>
</dbReference>
<keyword evidence="3" id="KW-0378">Hydrolase</keyword>
<dbReference type="RefSeq" id="WP_209752058.1">
    <property type="nucleotide sequence ID" value="NZ_JBHSMH010000084.1"/>
</dbReference>
<dbReference type="InterPro" id="IPR003010">
    <property type="entry name" value="C-N_Hydrolase"/>
</dbReference>
<comment type="similarity">
    <text evidence="1">Belongs to the carbon-nitrogen hydrolase superfamily. NIT1/NIT2 family.</text>
</comment>
<dbReference type="GO" id="GO:0016787">
    <property type="term" value="F:hydrolase activity"/>
    <property type="evidence" value="ECO:0007669"/>
    <property type="project" value="UniProtKB-KW"/>
</dbReference>
<dbReference type="PANTHER" id="PTHR23088">
    <property type="entry name" value="NITRILASE-RELATED"/>
    <property type="match status" value="1"/>
</dbReference>